<dbReference type="Pfam" id="PF08488">
    <property type="entry name" value="WAK"/>
    <property type="match status" value="2"/>
</dbReference>
<keyword evidence="4 9" id="KW-0732">Signal</keyword>
<dbReference type="FunFam" id="2.10.25.10:FF:000038">
    <property type="entry name" value="Fibrillin 2"/>
    <property type="match status" value="1"/>
</dbReference>
<dbReference type="OrthoDB" id="4062651at2759"/>
<keyword evidence="7" id="KW-0325">Glycoprotein</keyword>
<feature type="chain" id="PRO_5032797460" description="EGF-like domain-containing protein" evidence="9">
    <location>
        <begin position="24"/>
        <end position="595"/>
    </location>
</feature>
<dbReference type="SMART" id="SM00181">
    <property type="entry name" value="EGF"/>
    <property type="match status" value="4"/>
</dbReference>
<organism evidence="11 12">
    <name type="scientific">Tetracentron sinense</name>
    <name type="common">Spur-leaf</name>
    <dbReference type="NCBI Taxonomy" id="13715"/>
    <lineage>
        <taxon>Eukaryota</taxon>
        <taxon>Viridiplantae</taxon>
        <taxon>Streptophyta</taxon>
        <taxon>Embryophyta</taxon>
        <taxon>Tracheophyta</taxon>
        <taxon>Spermatophyta</taxon>
        <taxon>Magnoliopsida</taxon>
        <taxon>Trochodendrales</taxon>
        <taxon>Trochodendraceae</taxon>
        <taxon>Tetracentron</taxon>
    </lineage>
</organism>
<keyword evidence="6 8" id="KW-1015">Disulfide bond</keyword>
<dbReference type="Pfam" id="PF07645">
    <property type="entry name" value="EGF_CA"/>
    <property type="match status" value="2"/>
</dbReference>
<name>A0A835DL98_TETSI</name>
<proteinExistence type="predicted"/>
<evidence type="ECO:0000259" key="10">
    <source>
        <dbReference type="PROSITE" id="PS50026"/>
    </source>
</evidence>
<dbReference type="InterPro" id="IPR049883">
    <property type="entry name" value="NOTCH1_EGF-like"/>
</dbReference>
<evidence type="ECO:0000313" key="12">
    <source>
        <dbReference type="Proteomes" id="UP000655225"/>
    </source>
</evidence>
<evidence type="ECO:0000313" key="11">
    <source>
        <dbReference type="EMBL" id="KAF8404134.1"/>
    </source>
</evidence>
<dbReference type="GO" id="GO:0030247">
    <property type="term" value="F:polysaccharide binding"/>
    <property type="evidence" value="ECO:0007669"/>
    <property type="project" value="InterPro"/>
</dbReference>
<evidence type="ECO:0000256" key="1">
    <source>
        <dbReference type="ARBA" id="ARBA00004479"/>
    </source>
</evidence>
<accession>A0A835DL98</accession>
<evidence type="ECO:0000256" key="4">
    <source>
        <dbReference type="ARBA" id="ARBA00022729"/>
    </source>
</evidence>
<dbReference type="InterPro" id="IPR025287">
    <property type="entry name" value="WAK_GUB"/>
</dbReference>
<dbReference type="InterPro" id="IPR013695">
    <property type="entry name" value="WAK"/>
</dbReference>
<protein>
    <recommendedName>
        <fullName evidence="10">EGF-like domain-containing protein</fullName>
    </recommendedName>
</protein>
<dbReference type="InterPro" id="IPR000742">
    <property type="entry name" value="EGF"/>
</dbReference>
<dbReference type="OMA" id="YLEGGCE"/>
<keyword evidence="3" id="KW-0808">Transferase</keyword>
<feature type="signal peptide" evidence="9">
    <location>
        <begin position="1"/>
        <end position="23"/>
    </location>
</feature>
<comment type="subcellular location">
    <subcellularLocation>
        <location evidence="1">Membrane</location>
        <topology evidence="1">Single-pass type I membrane protein</topology>
    </subcellularLocation>
</comment>
<feature type="domain" description="EGF-like" evidence="10">
    <location>
        <begin position="248"/>
        <end position="291"/>
    </location>
</feature>
<dbReference type="GO" id="GO:0004674">
    <property type="term" value="F:protein serine/threonine kinase activity"/>
    <property type="evidence" value="ECO:0007669"/>
    <property type="project" value="InterPro"/>
</dbReference>
<gene>
    <name evidence="11" type="ORF">HHK36_009014</name>
</gene>
<reference evidence="11 12" key="1">
    <citation type="submission" date="2020-04" db="EMBL/GenBank/DDBJ databases">
        <title>Plant Genome Project.</title>
        <authorList>
            <person name="Zhang R.-G."/>
        </authorList>
    </citation>
    <scope>NUCLEOTIDE SEQUENCE [LARGE SCALE GENOMIC DNA]</scope>
    <source>
        <strain evidence="11">YNK0</strain>
        <tissue evidence="11">Leaf</tissue>
    </source>
</reference>
<sequence>MKRMVLKLLPLLISLIWLTKASAVAPISLAKNNCTQKCGNVSIPYPFGIGDGCYINKWFEISCNHSFRPPRPFSKSANLEVLQVSWLQGTVRVESPVVSDYYDPEWVFNGTNARVDLTGSPFFYSETDNRFAATGCDNLAFSIQDADVIGGCMSICNVSTTSPNGCYGISCCQTQIPFRVQIFNVNITSTGVKNSQYGWRSAFLVEKNWFSSLPYNNISFSFNFLEARYVPAVLEWGIANGTCELNRTTNSCSSASCSTDAYCSKNGAQDSYNCYCKKGYSGNPYLAHGCQDVDECKDPKTNICQWDCYNEVGSYWCSCPPGYFDFSHGDGTNCVKASELRSKVVGLVLVNSPVVLDCPDPSFKTGGNHERVNLSGSPFFYSDTDNKFVATGCNNVAYMKNGDVIGGCMSMCSKNSTTVPNGCYGIGCCQTKLPSRLQIFNVLITDTAERYPQEECRSAFLVEKKWFSNLSHEHPYYKFLDLRIRYVPAVLEWGIANGTCELNRTTNLSSSASCSTDAYCSKNGAQDSNNCYCKKGYSGNPYLPHGCQDVDECAEQKPNRCQWGCNNTMGSYRCSCPPGYFDFSSHGVSRLRLSG</sequence>
<dbReference type="InterPro" id="IPR018097">
    <property type="entry name" value="EGF_Ca-bd_CS"/>
</dbReference>
<dbReference type="GO" id="GO:0016020">
    <property type="term" value="C:membrane"/>
    <property type="evidence" value="ECO:0007669"/>
    <property type="project" value="UniProtKB-SubCell"/>
</dbReference>
<feature type="disulfide bond" evidence="8">
    <location>
        <begin position="257"/>
        <end position="274"/>
    </location>
</feature>
<dbReference type="Gene3D" id="2.10.25.10">
    <property type="entry name" value="Laminin"/>
    <property type="match status" value="3"/>
</dbReference>
<dbReference type="EMBL" id="JABCRI010000006">
    <property type="protein sequence ID" value="KAF8404134.1"/>
    <property type="molecule type" value="Genomic_DNA"/>
</dbReference>
<keyword evidence="5" id="KW-0677">Repeat</keyword>
<evidence type="ECO:0000256" key="2">
    <source>
        <dbReference type="ARBA" id="ARBA00022536"/>
    </source>
</evidence>
<comment type="caution">
    <text evidence="11">The sequence shown here is derived from an EMBL/GenBank/DDBJ whole genome shotgun (WGS) entry which is preliminary data.</text>
</comment>
<dbReference type="InterPro" id="IPR000152">
    <property type="entry name" value="EGF-type_Asp/Asn_hydroxyl_site"/>
</dbReference>
<evidence type="ECO:0000256" key="3">
    <source>
        <dbReference type="ARBA" id="ARBA00022679"/>
    </source>
</evidence>
<dbReference type="Pfam" id="PF13947">
    <property type="entry name" value="GUB_WAK_bind"/>
    <property type="match status" value="1"/>
</dbReference>
<dbReference type="PANTHER" id="PTHR33491">
    <property type="entry name" value="OSJNBA0016N04.9 PROTEIN"/>
    <property type="match status" value="1"/>
</dbReference>
<comment type="caution">
    <text evidence="8">Lacks conserved residue(s) required for the propagation of feature annotation.</text>
</comment>
<evidence type="ECO:0000256" key="7">
    <source>
        <dbReference type="ARBA" id="ARBA00023180"/>
    </source>
</evidence>
<dbReference type="GO" id="GO:0005509">
    <property type="term" value="F:calcium ion binding"/>
    <property type="evidence" value="ECO:0007669"/>
    <property type="project" value="InterPro"/>
</dbReference>
<evidence type="ECO:0000256" key="9">
    <source>
        <dbReference type="SAM" id="SignalP"/>
    </source>
</evidence>
<dbReference type="PROSITE" id="PS50026">
    <property type="entry name" value="EGF_3"/>
    <property type="match status" value="1"/>
</dbReference>
<evidence type="ECO:0000256" key="6">
    <source>
        <dbReference type="ARBA" id="ARBA00023157"/>
    </source>
</evidence>
<dbReference type="AlphaFoldDB" id="A0A835DL98"/>
<dbReference type="PROSITE" id="PS00010">
    <property type="entry name" value="ASX_HYDROXYL"/>
    <property type="match status" value="1"/>
</dbReference>
<dbReference type="PROSITE" id="PS01187">
    <property type="entry name" value="EGF_CA"/>
    <property type="match status" value="2"/>
</dbReference>
<dbReference type="SUPFAM" id="SSF57196">
    <property type="entry name" value="EGF/Laminin"/>
    <property type="match status" value="2"/>
</dbReference>
<evidence type="ECO:0000256" key="8">
    <source>
        <dbReference type="PROSITE-ProRule" id="PRU00076"/>
    </source>
</evidence>
<dbReference type="Proteomes" id="UP000655225">
    <property type="component" value="Unassembled WGS sequence"/>
</dbReference>
<dbReference type="SMART" id="SM00179">
    <property type="entry name" value="EGF_CA"/>
    <property type="match status" value="2"/>
</dbReference>
<dbReference type="InterPro" id="IPR001881">
    <property type="entry name" value="EGF-like_Ca-bd_dom"/>
</dbReference>
<keyword evidence="2 8" id="KW-0245">EGF-like domain</keyword>
<evidence type="ECO:0000256" key="5">
    <source>
        <dbReference type="ARBA" id="ARBA00022737"/>
    </source>
</evidence>
<dbReference type="CDD" id="cd00054">
    <property type="entry name" value="EGF_CA"/>
    <property type="match status" value="2"/>
</dbReference>
<keyword evidence="12" id="KW-1185">Reference proteome</keyword>